<accession>A0ABP8IJK5</accession>
<protein>
    <submittedName>
        <fullName evidence="1">Uncharacterized protein</fullName>
    </submittedName>
</protein>
<organism evidence="1 2">
    <name type="scientific">Hymenobacter saemangeumensis</name>
    <dbReference type="NCBI Taxonomy" id="1084522"/>
    <lineage>
        <taxon>Bacteria</taxon>
        <taxon>Pseudomonadati</taxon>
        <taxon>Bacteroidota</taxon>
        <taxon>Cytophagia</taxon>
        <taxon>Cytophagales</taxon>
        <taxon>Hymenobacteraceae</taxon>
        <taxon>Hymenobacter</taxon>
    </lineage>
</organism>
<evidence type="ECO:0000313" key="2">
    <source>
        <dbReference type="Proteomes" id="UP001501153"/>
    </source>
</evidence>
<reference evidence="2" key="1">
    <citation type="journal article" date="2019" name="Int. J. Syst. Evol. Microbiol.">
        <title>The Global Catalogue of Microorganisms (GCM) 10K type strain sequencing project: providing services to taxonomists for standard genome sequencing and annotation.</title>
        <authorList>
            <consortium name="The Broad Institute Genomics Platform"/>
            <consortium name="The Broad Institute Genome Sequencing Center for Infectious Disease"/>
            <person name="Wu L."/>
            <person name="Ma J."/>
        </authorList>
    </citation>
    <scope>NUCLEOTIDE SEQUENCE [LARGE SCALE GENOMIC DNA]</scope>
    <source>
        <strain evidence="2">JCM 17923</strain>
    </source>
</reference>
<proteinExistence type="predicted"/>
<name>A0ABP8IJK5_9BACT</name>
<dbReference type="Proteomes" id="UP001501153">
    <property type="component" value="Unassembled WGS sequence"/>
</dbReference>
<dbReference type="EMBL" id="BAABGZ010000050">
    <property type="protein sequence ID" value="GAA4360614.1"/>
    <property type="molecule type" value="Genomic_DNA"/>
</dbReference>
<comment type="caution">
    <text evidence="1">The sequence shown here is derived from an EMBL/GenBank/DDBJ whole genome shotgun (WGS) entry which is preliminary data.</text>
</comment>
<sequence length="92" mass="10727">MQHTRAYDTATPAAGSGPFVTTKEELRAIWGPQQLYYYTGSDECYHYLTLYYDTFFKHQYDYAIFRGTYLGEAPFEHTADPSLRKPLRLPTD</sequence>
<gene>
    <name evidence="1" type="ORF">GCM10023185_27340</name>
</gene>
<keyword evidence="2" id="KW-1185">Reference proteome</keyword>
<evidence type="ECO:0000313" key="1">
    <source>
        <dbReference type="EMBL" id="GAA4360614.1"/>
    </source>
</evidence>